<feature type="compositionally biased region" description="Polar residues" evidence="1">
    <location>
        <begin position="13"/>
        <end position="26"/>
    </location>
</feature>
<organism evidence="3 4">
    <name type="scientific">Parathielavia hyrcaniae</name>
    <dbReference type="NCBI Taxonomy" id="113614"/>
    <lineage>
        <taxon>Eukaryota</taxon>
        <taxon>Fungi</taxon>
        <taxon>Dikarya</taxon>
        <taxon>Ascomycota</taxon>
        <taxon>Pezizomycotina</taxon>
        <taxon>Sordariomycetes</taxon>
        <taxon>Sordariomycetidae</taxon>
        <taxon>Sordariales</taxon>
        <taxon>Chaetomiaceae</taxon>
        <taxon>Parathielavia</taxon>
    </lineage>
</organism>
<gene>
    <name evidence="3" type="ORF">N658DRAFT_495874</name>
</gene>
<name>A0AAN6T2J5_9PEZI</name>
<evidence type="ECO:0008006" key="5">
    <source>
        <dbReference type="Google" id="ProtNLM"/>
    </source>
</evidence>
<dbReference type="EMBL" id="MU863633">
    <property type="protein sequence ID" value="KAK4101936.1"/>
    <property type="molecule type" value="Genomic_DNA"/>
</dbReference>
<dbReference type="Proteomes" id="UP001305647">
    <property type="component" value="Unassembled WGS sequence"/>
</dbReference>
<dbReference type="AlphaFoldDB" id="A0AAN6T2J5"/>
<proteinExistence type="predicted"/>
<reference evidence="3" key="2">
    <citation type="submission" date="2023-05" db="EMBL/GenBank/DDBJ databases">
        <authorList>
            <consortium name="Lawrence Berkeley National Laboratory"/>
            <person name="Steindorff A."/>
            <person name="Hensen N."/>
            <person name="Bonometti L."/>
            <person name="Westerberg I."/>
            <person name="Brannstrom I.O."/>
            <person name="Guillou S."/>
            <person name="Cros-Aarteil S."/>
            <person name="Calhoun S."/>
            <person name="Haridas S."/>
            <person name="Kuo A."/>
            <person name="Mondo S."/>
            <person name="Pangilinan J."/>
            <person name="Riley R."/>
            <person name="Labutti K."/>
            <person name="Andreopoulos B."/>
            <person name="Lipzen A."/>
            <person name="Chen C."/>
            <person name="Yanf M."/>
            <person name="Daum C."/>
            <person name="Ng V."/>
            <person name="Clum A."/>
            <person name="Ohm R."/>
            <person name="Martin F."/>
            <person name="Silar P."/>
            <person name="Natvig D."/>
            <person name="Lalanne C."/>
            <person name="Gautier V."/>
            <person name="Ament-Velasquez S.L."/>
            <person name="Kruys A."/>
            <person name="Hutchinson M.I."/>
            <person name="Powell A.J."/>
            <person name="Barry K."/>
            <person name="Miller A.N."/>
            <person name="Grigoriev I.V."/>
            <person name="Debuchy R."/>
            <person name="Gladieux P."/>
            <person name="Thoren M.H."/>
            <person name="Johannesson H."/>
        </authorList>
    </citation>
    <scope>NUCLEOTIDE SEQUENCE</scope>
    <source>
        <strain evidence="3">CBS 757.83</strain>
    </source>
</reference>
<feature type="chain" id="PRO_5042940174" description="Secreted protein" evidence="2">
    <location>
        <begin position="19"/>
        <end position="79"/>
    </location>
</feature>
<protein>
    <recommendedName>
        <fullName evidence="5">Secreted protein</fullName>
    </recommendedName>
</protein>
<evidence type="ECO:0000256" key="1">
    <source>
        <dbReference type="SAM" id="MobiDB-lite"/>
    </source>
</evidence>
<reference evidence="3" key="1">
    <citation type="journal article" date="2023" name="Mol. Phylogenet. Evol.">
        <title>Genome-scale phylogeny and comparative genomics of the fungal order Sordariales.</title>
        <authorList>
            <person name="Hensen N."/>
            <person name="Bonometti L."/>
            <person name="Westerberg I."/>
            <person name="Brannstrom I.O."/>
            <person name="Guillou S."/>
            <person name="Cros-Aarteil S."/>
            <person name="Calhoun S."/>
            <person name="Haridas S."/>
            <person name="Kuo A."/>
            <person name="Mondo S."/>
            <person name="Pangilinan J."/>
            <person name="Riley R."/>
            <person name="LaButti K."/>
            <person name="Andreopoulos B."/>
            <person name="Lipzen A."/>
            <person name="Chen C."/>
            <person name="Yan M."/>
            <person name="Daum C."/>
            <person name="Ng V."/>
            <person name="Clum A."/>
            <person name="Steindorff A."/>
            <person name="Ohm R.A."/>
            <person name="Martin F."/>
            <person name="Silar P."/>
            <person name="Natvig D.O."/>
            <person name="Lalanne C."/>
            <person name="Gautier V."/>
            <person name="Ament-Velasquez S.L."/>
            <person name="Kruys A."/>
            <person name="Hutchinson M.I."/>
            <person name="Powell A.J."/>
            <person name="Barry K."/>
            <person name="Miller A.N."/>
            <person name="Grigoriev I.V."/>
            <person name="Debuchy R."/>
            <person name="Gladieux P."/>
            <person name="Hiltunen Thoren M."/>
            <person name="Johannesson H."/>
        </authorList>
    </citation>
    <scope>NUCLEOTIDE SEQUENCE</scope>
    <source>
        <strain evidence="3">CBS 757.83</strain>
    </source>
</reference>
<feature type="signal peptide" evidence="2">
    <location>
        <begin position="1"/>
        <end position="18"/>
    </location>
</feature>
<evidence type="ECO:0000256" key="2">
    <source>
        <dbReference type="SAM" id="SignalP"/>
    </source>
</evidence>
<comment type="caution">
    <text evidence="3">The sequence shown here is derived from an EMBL/GenBank/DDBJ whole genome shotgun (WGS) entry which is preliminary data.</text>
</comment>
<keyword evidence="4" id="KW-1185">Reference proteome</keyword>
<evidence type="ECO:0000313" key="4">
    <source>
        <dbReference type="Proteomes" id="UP001305647"/>
    </source>
</evidence>
<evidence type="ECO:0000313" key="3">
    <source>
        <dbReference type="EMBL" id="KAK4101936.1"/>
    </source>
</evidence>
<accession>A0AAN6T2J5</accession>
<sequence>MNLSLMVIAVSATPTASTQPQSNPSVSFLGRDPRGDSAKLEASDPCLLWYERDSAMYLALLSKGYCHLMALYCVASRLV</sequence>
<keyword evidence="2" id="KW-0732">Signal</keyword>
<feature type="region of interest" description="Disordered" evidence="1">
    <location>
        <begin position="13"/>
        <end position="37"/>
    </location>
</feature>